<sequence length="123" mass="13822">MTPSACTTTITTIDSGNGITILANMLQSELDRKLADLKDIRAAYNGIIAVWTDEKPKTPTNYSYIVNVCYARAMKTWQYQHQLEDAAAKIEVEIAQIRKDIMNVLMNAMRQHHPTGFDTSISD</sequence>
<organism evidence="1 2">
    <name type="scientific">Linnemannia gamsii</name>
    <dbReference type="NCBI Taxonomy" id="64522"/>
    <lineage>
        <taxon>Eukaryota</taxon>
        <taxon>Fungi</taxon>
        <taxon>Fungi incertae sedis</taxon>
        <taxon>Mucoromycota</taxon>
        <taxon>Mortierellomycotina</taxon>
        <taxon>Mortierellomycetes</taxon>
        <taxon>Mortierellales</taxon>
        <taxon>Mortierellaceae</taxon>
        <taxon>Linnemannia</taxon>
    </lineage>
</organism>
<dbReference type="EMBL" id="JAAAIM010000503">
    <property type="protein sequence ID" value="KAG0287290.1"/>
    <property type="molecule type" value="Genomic_DNA"/>
</dbReference>
<name>A0ABQ7JYL7_9FUNG</name>
<evidence type="ECO:0000313" key="2">
    <source>
        <dbReference type="Proteomes" id="UP001194696"/>
    </source>
</evidence>
<accession>A0ABQ7JYL7</accession>
<reference evidence="1 2" key="1">
    <citation type="journal article" date="2020" name="Fungal Divers.">
        <title>Resolving the Mortierellaceae phylogeny through synthesis of multi-gene phylogenetics and phylogenomics.</title>
        <authorList>
            <person name="Vandepol N."/>
            <person name="Liber J."/>
            <person name="Desiro A."/>
            <person name="Na H."/>
            <person name="Kennedy M."/>
            <person name="Barry K."/>
            <person name="Grigoriev I.V."/>
            <person name="Miller A.N."/>
            <person name="O'Donnell K."/>
            <person name="Stajich J.E."/>
            <person name="Bonito G."/>
        </authorList>
    </citation>
    <scope>NUCLEOTIDE SEQUENCE [LARGE SCALE GENOMIC DNA]</scope>
    <source>
        <strain evidence="1 2">AD045</strain>
    </source>
</reference>
<evidence type="ECO:0000313" key="1">
    <source>
        <dbReference type="EMBL" id="KAG0287290.1"/>
    </source>
</evidence>
<protein>
    <submittedName>
        <fullName evidence="1">Uncharacterized protein</fullName>
    </submittedName>
</protein>
<dbReference type="Proteomes" id="UP001194696">
    <property type="component" value="Unassembled WGS sequence"/>
</dbReference>
<proteinExistence type="predicted"/>
<gene>
    <name evidence="1" type="ORF">BGZ96_008794</name>
</gene>
<keyword evidence="2" id="KW-1185">Reference proteome</keyword>
<comment type="caution">
    <text evidence="1">The sequence shown here is derived from an EMBL/GenBank/DDBJ whole genome shotgun (WGS) entry which is preliminary data.</text>
</comment>